<reference evidence="1" key="2">
    <citation type="submission" date="2016-04" db="UniProtKB">
        <authorList>
            <consortium name="EnsemblMetazoa"/>
        </authorList>
    </citation>
    <scope>IDENTIFICATION</scope>
</reference>
<dbReference type="InParanoid" id="A0A158NXG0"/>
<evidence type="ECO:0000313" key="1">
    <source>
        <dbReference type="EnsemblMetazoa" id="XP_012062218.1"/>
    </source>
</evidence>
<dbReference type="GO" id="GO:0003676">
    <property type="term" value="F:nucleic acid binding"/>
    <property type="evidence" value="ECO:0007669"/>
    <property type="project" value="InterPro"/>
</dbReference>
<dbReference type="PANTHER" id="PTHR46060:SF1">
    <property type="entry name" value="MARINER MOS1 TRANSPOSASE-LIKE PROTEIN"/>
    <property type="match status" value="1"/>
</dbReference>
<keyword evidence="2" id="KW-1185">Reference proteome</keyword>
<dbReference type="STRING" id="12957.A0A158NXG0"/>
<dbReference type="EnsemblMetazoa" id="XM_012206828.1">
    <property type="protein sequence ID" value="XP_012062218.1"/>
    <property type="gene ID" value="LOC105625504"/>
</dbReference>
<dbReference type="EMBL" id="ADTU01030025">
    <property type="status" value="NOT_ANNOTATED_CDS"/>
    <property type="molecule type" value="Genomic_DNA"/>
</dbReference>
<proteinExistence type="predicted"/>
<dbReference type="PANTHER" id="PTHR46060">
    <property type="entry name" value="MARINER MOS1 TRANSPOSASE-LIKE PROTEIN"/>
    <property type="match status" value="1"/>
</dbReference>
<protein>
    <recommendedName>
        <fullName evidence="3">Mariner Mos1 transposase</fullName>
    </recommendedName>
</protein>
<dbReference type="OrthoDB" id="7552988at2759"/>
<accession>A0A158NXG0</accession>
<dbReference type="AlphaFoldDB" id="A0A158NXG0"/>
<dbReference type="Gene3D" id="3.30.420.10">
    <property type="entry name" value="Ribonuclease H-like superfamily/Ribonuclease H"/>
    <property type="match status" value="1"/>
</dbReference>
<gene>
    <name evidence="1" type="primary">105625504</name>
</gene>
<name>A0A158NXG0_ATTCE</name>
<dbReference type="Proteomes" id="UP000005205">
    <property type="component" value="Unassembled WGS sequence"/>
</dbReference>
<dbReference type="InterPro" id="IPR052709">
    <property type="entry name" value="Transposase-MT_Hybrid"/>
</dbReference>
<dbReference type="KEGG" id="acep:105625504"/>
<dbReference type="InterPro" id="IPR036397">
    <property type="entry name" value="RNaseH_sf"/>
</dbReference>
<reference evidence="2" key="1">
    <citation type="journal article" date="2011" name="PLoS Genet.">
        <title>The genome sequence of the leaf-cutter ant Atta cephalotes reveals insights into its obligate symbiotic lifestyle.</title>
        <authorList>
            <person name="Suen G."/>
            <person name="Teiling C."/>
            <person name="Li L."/>
            <person name="Holt C."/>
            <person name="Abouheif E."/>
            <person name="Bornberg-Bauer E."/>
            <person name="Bouffard P."/>
            <person name="Caldera E.J."/>
            <person name="Cash E."/>
            <person name="Cavanaugh A."/>
            <person name="Denas O."/>
            <person name="Elhaik E."/>
            <person name="Fave M.J."/>
            <person name="Gadau J."/>
            <person name="Gibson J.D."/>
            <person name="Graur D."/>
            <person name="Grubbs K.J."/>
            <person name="Hagen D.E."/>
            <person name="Harkins T.T."/>
            <person name="Helmkampf M."/>
            <person name="Hu H."/>
            <person name="Johnson B.R."/>
            <person name="Kim J."/>
            <person name="Marsh S.E."/>
            <person name="Moeller J.A."/>
            <person name="Munoz-Torres M.C."/>
            <person name="Murphy M.C."/>
            <person name="Naughton M.C."/>
            <person name="Nigam S."/>
            <person name="Overson R."/>
            <person name="Rajakumar R."/>
            <person name="Reese J.T."/>
            <person name="Scott J.J."/>
            <person name="Smith C.R."/>
            <person name="Tao S."/>
            <person name="Tsutsui N.D."/>
            <person name="Viljakainen L."/>
            <person name="Wissler L."/>
            <person name="Yandell M.D."/>
            <person name="Zimmer F."/>
            <person name="Taylor J."/>
            <person name="Slater S.C."/>
            <person name="Clifton S.W."/>
            <person name="Warren W.C."/>
            <person name="Elsik C.G."/>
            <person name="Smith C.D."/>
            <person name="Weinstock G.M."/>
            <person name="Gerardo N.M."/>
            <person name="Currie C.R."/>
        </authorList>
    </citation>
    <scope>NUCLEOTIDE SEQUENCE [LARGE SCALE GENOMIC DNA]</scope>
</reference>
<evidence type="ECO:0000313" key="2">
    <source>
        <dbReference type="Proteomes" id="UP000005205"/>
    </source>
</evidence>
<sequence>MGRVCSLDHKRDYVTISKQCLEIFQRNSDEFLRRFITVNETWIYYFTSETKEQSKQWTSSDELAPKTVKSAGKMMATVFWDARGIIHIDYLSLKQTINGDYAALDRFSNILKKKTSLFNKEVLFQNNAWVHTCPAPFAKFNEFRYELLLHLVYSPDLAPYFCFQT</sequence>
<dbReference type="Pfam" id="PF01359">
    <property type="entry name" value="Transposase_1"/>
    <property type="match status" value="1"/>
</dbReference>
<evidence type="ECO:0008006" key="3">
    <source>
        <dbReference type="Google" id="ProtNLM"/>
    </source>
</evidence>
<organism evidence="1 2">
    <name type="scientific">Atta cephalotes</name>
    <name type="common">Leafcutter ant</name>
    <dbReference type="NCBI Taxonomy" id="12957"/>
    <lineage>
        <taxon>Eukaryota</taxon>
        <taxon>Metazoa</taxon>
        <taxon>Ecdysozoa</taxon>
        <taxon>Arthropoda</taxon>
        <taxon>Hexapoda</taxon>
        <taxon>Insecta</taxon>
        <taxon>Pterygota</taxon>
        <taxon>Neoptera</taxon>
        <taxon>Endopterygota</taxon>
        <taxon>Hymenoptera</taxon>
        <taxon>Apocrita</taxon>
        <taxon>Aculeata</taxon>
        <taxon>Formicoidea</taxon>
        <taxon>Formicidae</taxon>
        <taxon>Myrmicinae</taxon>
        <taxon>Atta</taxon>
    </lineage>
</organism>
<dbReference type="InterPro" id="IPR001888">
    <property type="entry name" value="Transposase_1"/>
</dbReference>